<evidence type="ECO:0000313" key="9">
    <source>
        <dbReference type="Proteomes" id="UP000294739"/>
    </source>
</evidence>
<dbReference type="OrthoDB" id="4127374at2"/>
<evidence type="ECO:0000256" key="7">
    <source>
        <dbReference type="SAM" id="Phobius"/>
    </source>
</evidence>
<evidence type="ECO:0000256" key="5">
    <source>
        <dbReference type="ARBA" id="ARBA00023136"/>
    </source>
</evidence>
<name>A0A4R5CMS0_9ACTN</name>
<feature type="transmembrane region" description="Helical" evidence="7">
    <location>
        <begin position="289"/>
        <end position="309"/>
    </location>
</feature>
<keyword evidence="2" id="KW-1003">Cell membrane</keyword>
<dbReference type="InParanoid" id="A0A4R5CMS0"/>
<feature type="region of interest" description="Disordered" evidence="6">
    <location>
        <begin position="1"/>
        <end position="22"/>
    </location>
</feature>
<keyword evidence="3 7" id="KW-0812">Transmembrane</keyword>
<dbReference type="Pfam" id="PF03631">
    <property type="entry name" value="Virul_fac_BrkB"/>
    <property type="match status" value="1"/>
</dbReference>
<evidence type="ECO:0000256" key="2">
    <source>
        <dbReference type="ARBA" id="ARBA00022475"/>
    </source>
</evidence>
<dbReference type="PANTHER" id="PTHR30213:SF1">
    <property type="entry name" value="INNER MEMBRANE PROTEIN YHJD"/>
    <property type="match status" value="1"/>
</dbReference>
<dbReference type="AlphaFoldDB" id="A0A4R5CMS0"/>
<keyword evidence="9" id="KW-1185">Reference proteome</keyword>
<feature type="transmembrane region" description="Helical" evidence="7">
    <location>
        <begin position="217"/>
        <end position="240"/>
    </location>
</feature>
<keyword evidence="5 7" id="KW-0472">Membrane</keyword>
<evidence type="ECO:0000256" key="4">
    <source>
        <dbReference type="ARBA" id="ARBA00022989"/>
    </source>
</evidence>
<evidence type="ECO:0000256" key="3">
    <source>
        <dbReference type="ARBA" id="ARBA00022692"/>
    </source>
</evidence>
<gene>
    <name evidence="8" type="ORF">E1269_27035</name>
</gene>
<feature type="compositionally biased region" description="Basic residues" evidence="6">
    <location>
        <begin position="1"/>
        <end position="13"/>
    </location>
</feature>
<feature type="transmembrane region" description="Helical" evidence="7">
    <location>
        <begin position="173"/>
        <end position="196"/>
    </location>
</feature>
<accession>A0A4R5CMS0</accession>
<comment type="subcellular location">
    <subcellularLocation>
        <location evidence="1">Cell membrane</location>
        <topology evidence="1">Multi-pass membrane protein</topology>
    </subcellularLocation>
</comment>
<feature type="transmembrane region" description="Helical" evidence="7">
    <location>
        <begin position="321"/>
        <end position="342"/>
    </location>
</feature>
<dbReference type="FunCoup" id="A0A4R5CMS0">
    <property type="interactions" value="4"/>
</dbReference>
<dbReference type="PANTHER" id="PTHR30213">
    <property type="entry name" value="INNER MEMBRANE PROTEIN YHJD"/>
    <property type="match status" value="1"/>
</dbReference>
<dbReference type="Proteomes" id="UP000294739">
    <property type="component" value="Unassembled WGS sequence"/>
</dbReference>
<dbReference type="InterPro" id="IPR017039">
    <property type="entry name" value="Virul_fac_BrkB"/>
</dbReference>
<dbReference type="GO" id="GO:0005886">
    <property type="term" value="C:plasma membrane"/>
    <property type="evidence" value="ECO:0007669"/>
    <property type="project" value="UniProtKB-SubCell"/>
</dbReference>
<dbReference type="EMBL" id="SMKZ01000057">
    <property type="protein sequence ID" value="TDE00001.1"/>
    <property type="molecule type" value="Genomic_DNA"/>
</dbReference>
<proteinExistence type="predicted"/>
<reference evidence="8 9" key="1">
    <citation type="submission" date="2019-03" db="EMBL/GenBank/DDBJ databases">
        <title>Draft genome sequences of novel Actinobacteria.</title>
        <authorList>
            <person name="Sahin N."/>
            <person name="Ay H."/>
            <person name="Saygin H."/>
        </authorList>
    </citation>
    <scope>NUCLEOTIDE SEQUENCE [LARGE SCALE GENOMIC DNA]</scope>
    <source>
        <strain evidence="8 9">5K138</strain>
    </source>
</reference>
<feature type="transmembrane region" description="Helical" evidence="7">
    <location>
        <begin position="255"/>
        <end position="277"/>
    </location>
</feature>
<evidence type="ECO:0000256" key="6">
    <source>
        <dbReference type="SAM" id="MobiDB-lite"/>
    </source>
</evidence>
<feature type="transmembrane region" description="Helical" evidence="7">
    <location>
        <begin position="119"/>
        <end position="140"/>
    </location>
</feature>
<comment type="caution">
    <text evidence="8">The sequence shown here is derived from an EMBL/GenBank/DDBJ whole genome shotgun (WGS) entry which is preliminary data.</text>
</comment>
<protein>
    <submittedName>
        <fullName evidence="8">YihY/virulence factor BrkB family protein</fullName>
    </submittedName>
</protein>
<evidence type="ECO:0000313" key="8">
    <source>
        <dbReference type="EMBL" id="TDE00001.1"/>
    </source>
</evidence>
<organism evidence="8 9">
    <name type="scientific">Jiangella asiatica</name>
    <dbReference type="NCBI Taxonomy" id="2530372"/>
    <lineage>
        <taxon>Bacteria</taxon>
        <taxon>Bacillati</taxon>
        <taxon>Actinomycetota</taxon>
        <taxon>Actinomycetes</taxon>
        <taxon>Jiangellales</taxon>
        <taxon>Jiangellaceae</taxon>
        <taxon>Jiangella</taxon>
    </lineage>
</organism>
<sequence>MRAAVRRHPHRPAQGRAVLPVPPACDRRPPCVRGGDGHRLRHARRLRRGLRRRRVQPLRARRRRLLAPRARLRPERRGSPGVIARLRAVWARLQRTLPLRAWQRYGDLRGNRLAGACSFYGFVSLFPLLVLAAALVSAIAGESGVETVQEIVDDNLPGLQLDVSDFHERAGTIGVIGAGILLFTGLGWVDAVRAAVRSMWGVDDQPGNVVVRKALDIVSLAGLGVLILVSWGASVVLVSFAGDVLDWLGFSSGGWVLRVVSGLVSVGVSAALFAYLLSGLPRIAVPVRNLAVVSLLGAVVFELLKQFLVQYVVGTATQSSYAAFAAPLAMLAWIYVVTRLLMVTAAITAESAIDRLEDAERAEVALRSSDRGAVVDPAEQSAAALSPLTPAQVKAVTLTSGAVLGAATLALAVVTVRAVRTVASAALRRPSLPK</sequence>
<keyword evidence="4 7" id="KW-1133">Transmembrane helix</keyword>
<evidence type="ECO:0000256" key="1">
    <source>
        <dbReference type="ARBA" id="ARBA00004651"/>
    </source>
</evidence>